<feature type="region of interest" description="Disordered" evidence="1">
    <location>
        <begin position="58"/>
        <end position="89"/>
    </location>
</feature>
<dbReference type="Proteomes" id="UP000283269">
    <property type="component" value="Unassembled WGS sequence"/>
</dbReference>
<comment type="caution">
    <text evidence="2">The sequence shown here is derived from an EMBL/GenBank/DDBJ whole genome shotgun (WGS) entry which is preliminary data.</text>
</comment>
<protein>
    <submittedName>
        <fullName evidence="2">Uncharacterized protein</fullName>
    </submittedName>
</protein>
<evidence type="ECO:0000313" key="2">
    <source>
        <dbReference type="EMBL" id="PPQ92878.1"/>
    </source>
</evidence>
<feature type="compositionally biased region" description="Low complexity" evidence="1">
    <location>
        <begin position="76"/>
        <end position="85"/>
    </location>
</feature>
<dbReference type="EMBL" id="NHYD01000950">
    <property type="protein sequence ID" value="PPQ92878.1"/>
    <property type="molecule type" value="Genomic_DNA"/>
</dbReference>
<keyword evidence="3" id="KW-1185">Reference proteome</keyword>
<proteinExistence type="predicted"/>
<sequence length="182" mass="20359">MVNYITCWTISTWVFKPAASQSNPPNTYPNPWKPIRGIFERPTALGFSDNRDCMQRPFTHPTDENFTPLHPTNIRPSTPASAAASPPLPLSHAKRAGSGPFRSWVDVAAAWSRFEGRACLFNQRCHLVASLACNGKPVDDSFYVSGEASNRGRLHFVHKLVLTLPPSYRPPRMQEVVHLYDA</sequence>
<evidence type="ECO:0000256" key="1">
    <source>
        <dbReference type="SAM" id="MobiDB-lite"/>
    </source>
</evidence>
<dbReference type="AlphaFoldDB" id="A0A409XQ61"/>
<dbReference type="InParanoid" id="A0A409XQ61"/>
<gene>
    <name evidence="2" type="ORF">CVT25_009765</name>
</gene>
<evidence type="ECO:0000313" key="3">
    <source>
        <dbReference type="Proteomes" id="UP000283269"/>
    </source>
</evidence>
<name>A0A409XQ61_PSICY</name>
<organism evidence="2 3">
    <name type="scientific">Psilocybe cyanescens</name>
    <dbReference type="NCBI Taxonomy" id="93625"/>
    <lineage>
        <taxon>Eukaryota</taxon>
        <taxon>Fungi</taxon>
        <taxon>Dikarya</taxon>
        <taxon>Basidiomycota</taxon>
        <taxon>Agaricomycotina</taxon>
        <taxon>Agaricomycetes</taxon>
        <taxon>Agaricomycetidae</taxon>
        <taxon>Agaricales</taxon>
        <taxon>Agaricineae</taxon>
        <taxon>Strophariaceae</taxon>
        <taxon>Psilocybe</taxon>
    </lineage>
</organism>
<accession>A0A409XQ61</accession>
<reference evidence="2 3" key="1">
    <citation type="journal article" date="2018" name="Evol. Lett.">
        <title>Horizontal gene cluster transfer increased hallucinogenic mushroom diversity.</title>
        <authorList>
            <person name="Reynolds H.T."/>
            <person name="Vijayakumar V."/>
            <person name="Gluck-Thaler E."/>
            <person name="Korotkin H.B."/>
            <person name="Matheny P.B."/>
            <person name="Slot J.C."/>
        </authorList>
    </citation>
    <scope>NUCLEOTIDE SEQUENCE [LARGE SCALE GENOMIC DNA]</scope>
    <source>
        <strain evidence="2 3">2631</strain>
    </source>
</reference>